<dbReference type="SUPFAM" id="SSF55064">
    <property type="entry name" value="Translational regulator protein regA"/>
    <property type="match status" value="1"/>
</dbReference>
<name>V9LZ15_9CAUD</name>
<evidence type="ECO:0000256" key="2">
    <source>
        <dbReference type="ARBA" id="ARBA00017936"/>
    </source>
</evidence>
<protein>
    <recommendedName>
        <fullName evidence="2">Translation repressor protein</fullName>
    </recommendedName>
</protein>
<dbReference type="Gene3D" id="3.30.70.650">
    <property type="entry name" value="Translation repressor RegA"/>
    <property type="match status" value="1"/>
</dbReference>
<reference evidence="5 6" key="1">
    <citation type="submission" date="2012-11" db="EMBL/GenBank/DDBJ databases">
        <title>Comeplete Genome Sequence Of a Novel Gaint Bacteriophage VH7D that Infects Vibrio harveyi.</title>
        <authorList>
            <person name="Luo Z."/>
            <person name="Yu Y."/>
        </authorList>
    </citation>
    <scope>NUCLEOTIDE SEQUENCE [LARGE SCALE GENOMIC DNA]</scope>
</reference>
<comment type="function">
    <text evidence="1">Controls the translation of a number of proteins (such as regA itself, rIIB and at least 35 others) by binding to their mRNA.</text>
</comment>
<evidence type="ECO:0000313" key="5">
    <source>
        <dbReference type="EMBL" id="AGB07087.1"/>
    </source>
</evidence>
<evidence type="ECO:0000256" key="4">
    <source>
        <dbReference type="ARBA" id="ARBA00022845"/>
    </source>
</evidence>
<keyword evidence="3" id="KW-0678">Repressor</keyword>
<keyword evidence="6" id="KW-1185">Reference proteome</keyword>
<accession>V9LZ15</accession>
<organism evidence="5 6">
    <name type="scientific">Vibrio phage VH7D</name>
    <dbReference type="NCBI Taxonomy" id="1262539"/>
    <lineage>
        <taxon>Viruses</taxon>
        <taxon>Duplodnaviria</taxon>
        <taxon>Heunggongvirae</taxon>
        <taxon>Uroviricota</taxon>
        <taxon>Caudoviricetes</taxon>
        <taxon>Pantevenvirales</taxon>
        <taxon>Straboviridae</taxon>
        <taxon>Schizotequatrovirus</taxon>
        <taxon>Schizotequatrovirus vh7d</taxon>
    </lineage>
</organism>
<evidence type="ECO:0000256" key="1">
    <source>
        <dbReference type="ARBA" id="ARBA00003563"/>
    </source>
</evidence>
<evidence type="ECO:0000256" key="3">
    <source>
        <dbReference type="ARBA" id="ARBA00022491"/>
    </source>
</evidence>
<dbReference type="KEGG" id="vg:18500006"/>
<keyword evidence="4" id="KW-0810">Translation regulation</keyword>
<dbReference type="Pfam" id="PF01818">
    <property type="entry name" value="Translat_reg"/>
    <property type="match status" value="1"/>
</dbReference>
<proteinExistence type="predicted"/>
<dbReference type="EMBL" id="KC131129">
    <property type="protein sequence ID" value="AGB07087.1"/>
    <property type="molecule type" value="Genomic_DNA"/>
</dbReference>
<dbReference type="GO" id="GO:0003723">
    <property type="term" value="F:RNA binding"/>
    <property type="evidence" value="ECO:0007669"/>
    <property type="project" value="InterPro"/>
</dbReference>
<dbReference type="GeneID" id="18500006"/>
<dbReference type="Proteomes" id="UP000018884">
    <property type="component" value="Segment"/>
</dbReference>
<evidence type="ECO:0000313" key="6">
    <source>
        <dbReference type="Proteomes" id="UP000018884"/>
    </source>
</evidence>
<sequence length="127" mass="15003">MADYINKLEIQLPDDDAFLKIRETLTRIGIANNKTNTLYQSCHILQKRGVYFLVHFKELLALDGRCVEITDEDIERRNNIAKLLEDWNLCKIAHPESHEFTGDNKFRVISFRDSKNWNLRYKYKIGA</sequence>
<dbReference type="InterPro" id="IPR002702">
    <property type="entry name" value="Transl_repress_RegA"/>
</dbReference>
<dbReference type="RefSeq" id="YP_009006374.1">
    <property type="nucleotide sequence ID" value="NC_023568.1"/>
</dbReference>
<dbReference type="InterPro" id="IPR036516">
    <property type="entry name" value="Transl_repress_RegA_sf"/>
</dbReference>